<dbReference type="Proteomes" id="UP000576209">
    <property type="component" value="Unassembled WGS sequence"/>
</dbReference>
<dbReference type="InterPro" id="IPR006311">
    <property type="entry name" value="TAT_signal"/>
</dbReference>
<dbReference type="AlphaFoldDB" id="A0A840E3B8"/>
<organism evidence="3 4">
    <name type="scientific">Neolewinella aquimaris</name>
    <dbReference type="NCBI Taxonomy" id="1835722"/>
    <lineage>
        <taxon>Bacteria</taxon>
        <taxon>Pseudomonadati</taxon>
        <taxon>Bacteroidota</taxon>
        <taxon>Saprospiria</taxon>
        <taxon>Saprospirales</taxon>
        <taxon>Lewinellaceae</taxon>
        <taxon>Neolewinella</taxon>
    </lineage>
</organism>
<evidence type="ECO:0000313" key="3">
    <source>
        <dbReference type="EMBL" id="MBB4080064.1"/>
    </source>
</evidence>
<dbReference type="EMBL" id="JACIFF010000007">
    <property type="protein sequence ID" value="MBB4080064.1"/>
    <property type="molecule type" value="Genomic_DNA"/>
</dbReference>
<feature type="domain" description="NIPSNAP" evidence="2">
    <location>
        <begin position="155"/>
        <end position="253"/>
    </location>
</feature>
<keyword evidence="1" id="KW-0732">Signal</keyword>
<keyword evidence="4" id="KW-1185">Reference proteome</keyword>
<reference evidence="3 4" key="1">
    <citation type="submission" date="2020-08" db="EMBL/GenBank/DDBJ databases">
        <title>Genomic Encyclopedia of Type Strains, Phase IV (KMG-IV): sequencing the most valuable type-strain genomes for metagenomic binning, comparative biology and taxonomic classification.</title>
        <authorList>
            <person name="Goeker M."/>
        </authorList>
    </citation>
    <scope>NUCLEOTIDE SEQUENCE [LARGE SCALE GENOMIC DNA]</scope>
    <source>
        <strain evidence="3 4">DSM 105137</strain>
    </source>
</reference>
<accession>A0A840E3B8</accession>
<dbReference type="Pfam" id="PF07978">
    <property type="entry name" value="NIPSNAP"/>
    <property type="match status" value="1"/>
</dbReference>
<evidence type="ECO:0000256" key="1">
    <source>
        <dbReference type="SAM" id="SignalP"/>
    </source>
</evidence>
<dbReference type="PROSITE" id="PS51318">
    <property type="entry name" value="TAT"/>
    <property type="match status" value="1"/>
</dbReference>
<name>A0A840E3B8_9BACT</name>
<gene>
    <name evidence="3" type="ORF">GGR28_002694</name>
</gene>
<dbReference type="InterPro" id="IPR011008">
    <property type="entry name" value="Dimeric_a/b-barrel"/>
</dbReference>
<protein>
    <recommendedName>
        <fullName evidence="2">NIPSNAP domain-containing protein</fullName>
    </recommendedName>
</protein>
<feature type="chain" id="PRO_5032536741" description="NIPSNAP domain-containing protein" evidence="1">
    <location>
        <begin position="26"/>
        <end position="253"/>
    </location>
</feature>
<proteinExistence type="predicted"/>
<dbReference type="SUPFAM" id="SSF54909">
    <property type="entry name" value="Dimeric alpha+beta barrel"/>
    <property type="match status" value="1"/>
</dbReference>
<dbReference type="RefSeq" id="WP_183496308.1">
    <property type="nucleotide sequence ID" value="NZ_JACIFF010000007.1"/>
</dbReference>
<dbReference type="Gene3D" id="3.30.70.100">
    <property type="match status" value="2"/>
</dbReference>
<evidence type="ECO:0000313" key="4">
    <source>
        <dbReference type="Proteomes" id="UP000576209"/>
    </source>
</evidence>
<dbReference type="InterPro" id="IPR012577">
    <property type="entry name" value="NIPSNAP"/>
</dbReference>
<feature type="signal peptide" evidence="1">
    <location>
        <begin position="1"/>
        <end position="25"/>
    </location>
</feature>
<evidence type="ECO:0000259" key="2">
    <source>
        <dbReference type="Pfam" id="PF07978"/>
    </source>
</evidence>
<comment type="caution">
    <text evidence="3">The sequence shown here is derived from an EMBL/GenBank/DDBJ whole genome shotgun (WGS) entry which is preliminary data.</text>
</comment>
<sequence>MRRRNFIRAGAAGAVAVAASSASMASPIVQEGAELIEWRTYEMNFGGNQGLLMSYLNEALKPALTRKGATQFVVFKEYGDPNPAMIYVMISYPDATTYMAAQDLSGDDAFASASVEYDEVKAEKPIYTRFSSWLLTAFAGMPQSVAPDAESGLFELRIYEGYSEDAVRRKIRMFNDYEIEIFDNTGLKPVFYGDMIAGPHRPSLMYLLQFEDMEARNENWGKFGADDTWNRIKVLPEFANSVSNIRRTFLVPA</sequence>